<keyword evidence="7 8" id="KW-0012">Acyltransferase</keyword>
<dbReference type="PROSITE" id="PS50216">
    <property type="entry name" value="DHHC"/>
    <property type="match status" value="1"/>
</dbReference>
<organism evidence="10 11">
    <name type="scientific">Lactuca sativa</name>
    <name type="common">Garden lettuce</name>
    <dbReference type="NCBI Taxonomy" id="4236"/>
    <lineage>
        <taxon>Eukaryota</taxon>
        <taxon>Viridiplantae</taxon>
        <taxon>Streptophyta</taxon>
        <taxon>Embryophyta</taxon>
        <taxon>Tracheophyta</taxon>
        <taxon>Spermatophyta</taxon>
        <taxon>Magnoliopsida</taxon>
        <taxon>eudicotyledons</taxon>
        <taxon>Gunneridae</taxon>
        <taxon>Pentapetalae</taxon>
        <taxon>asterids</taxon>
        <taxon>campanulids</taxon>
        <taxon>Asterales</taxon>
        <taxon>Asteraceae</taxon>
        <taxon>Cichorioideae</taxon>
        <taxon>Cichorieae</taxon>
        <taxon>Lactucinae</taxon>
        <taxon>Lactuca</taxon>
    </lineage>
</organism>
<evidence type="ECO:0000256" key="4">
    <source>
        <dbReference type="ARBA" id="ARBA00022692"/>
    </source>
</evidence>
<keyword evidence="4" id="KW-0812">Transmembrane</keyword>
<dbReference type="PANTHER" id="PTHR22883:SF443">
    <property type="entry name" value="S-ACYLTRANSFERASE"/>
    <property type="match status" value="1"/>
</dbReference>
<dbReference type="EMBL" id="NBSK02000002">
    <property type="protein sequence ID" value="KAJ0222681.1"/>
    <property type="molecule type" value="Genomic_DNA"/>
</dbReference>
<comment type="caution">
    <text evidence="10">The sequence shown here is derived from an EMBL/GenBank/DDBJ whole genome shotgun (WGS) entry which is preliminary data.</text>
</comment>
<reference evidence="10 11" key="1">
    <citation type="journal article" date="2017" name="Nat. Commun.">
        <title>Genome assembly with in vitro proximity ligation data and whole-genome triplication in lettuce.</title>
        <authorList>
            <person name="Reyes-Chin-Wo S."/>
            <person name="Wang Z."/>
            <person name="Yang X."/>
            <person name="Kozik A."/>
            <person name="Arikit S."/>
            <person name="Song C."/>
            <person name="Xia L."/>
            <person name="Froenicke L."/>
            <person name="Lavelle D.O."/>
            <person name="Truco M.J."/>
            <person name="Xia R."/>
            <person name="Zhu S."/>
            <person name="Xu C."/>
            <person name="Xu H."/>
            <person name="Xu X."/>
            <person name="Cox K."/>
            <person name="Korf I."/>
            <person name="Meyers B.C."/>
            <person name="Michelmore R.W."/>
        </authorList>
    </citation>
    <scope>NUCLEOTIDE SEQUENCE [LARGE SCALE GENOMIC DNA]</scope>
    <source>
        <strain evidence="11">cv. Salinas</strain>
        <tissue evidence="10">Seedlings</tissue>
    </source>
</reference>
<dbReference type="InterPro" id="IPR039859">
    <property type="entry name" value="PFA4/ZDH16/20/ERF2-like"/>
</dbReference>
<comment type="similarity">
    <text evidence="2 8">Belongs to the DHHC palmitoyltransferase family.</text>
</comment>
<dbReference type="AlphaFoldDB" id="A0A9R1XR45"/>
<keyword evidence="6" id="KW-0472">Membrane</keyword>
<evidence type="ECO:0000256" key="1">
    <source>
        <dbReference type="ARBA" id="ARBA00004127"/>
    </source>
</evidence>
<evidence type="ECO:0000256" key="8">
    <source>
        <dbReference type="RuleBase" id="RU079119"/>
    </source>
</evidence>
<keyword evidence="5" id="KW-1133">Transmembrane helix</keyword>
<evidence type="ECO:0000313" key="11">
    <source>
        <dbReference type="Proteomes" id="UP000235145"/>
    </source>
</evidence>
<evidence type="ECO:0000256" key="2">
    <source>
        <dbReference type="ARBA" id="ARBA00008574"/>
    </source>
</evidence>
<evidence type="ECO:0000259" key="9">
    <source>
        <dbReference type="Pfam" id="PF01529"/>
    </source>
</evidence>
<dbReference type="GO" id="GO:0012505">
    <property type="term" value="C:endomembrane system"/>
    <property type="evidence" value="ECO:0007669"/>
    <property type="project" value="UniProtKB-SubCell"/>
</dbReference>
<comment type="domain">
    <text evidence="8">The DHHC domain is required for palmitoyltransferase activity.</text>
</comment>
<evidence type="ECO:0000256" key="5">
    <source>
        <dbReference type="ARBA" id="ARBA00022989"/>
    </source>
</evidence>
<sequence length="195" mass="22113">METVSQEIKRVRAQMELMDLLFSFLEPTRSNSALLAGYFSKCPKTETSLVGICLEDTTINPRVKLPTLHSGTKQELMVKDSVGFTPAQIVADRGHHHVSLILGPLLTIDLTNIAYWSGNLSQLCPTCKILRPIRSKHCPACKRYVEQFDHHCPWISNCAGKVCIEAWILGKRYVTTNMLMMKTGIMWKQKHNNQK</sequence>
<proteinExistence type="inferred from homology"/>
<comment type="catalytic activity">
    <reaction evidence="8">
        <text>L-cysteinyl-[protein] + hexadecanoyl-CoA = S-hexadecanoyl-L-cysteinyl-[protein] + CoA</text>
        <dbReference type="Rhea" id="RHEA:36683"/>
        <dbReference type="Rhea" id="RHEA-COMP:10131"/>
        <dbReference type="Rhea" id="RHEA-COMP:11032"/>
        <dbReference type="ChEBI" id="CHEBI:29950"/>
        <dbReference type="ChEBI" id="CHEBI:57287"/>
        <dbReference type="ChEBI" id="CHEBI:57379"/>
        <dbReference type="ChEBI" id="CHEBI:74151"/>
        <dbReference type="EC" id="2.3.1.225"/>
    </reaction>
</comment>
<evidence type="ECO:0000256" key="3">
    <source>
        <dbReference type="ARBA" id="ARBA00022679"/>
    </source>
</evidence>
<protein>
    <recommendedName>
        <fullName evidence="8">S-acyltransferase</fullName>
        <ecNumber evidence="8">2.3.1.225</ecNumber>
    </recommendedName>
    <alternativeName>
        <fullName evidence="8">Palmitoyltransferase</fullName>
    </alternativeName>
</protein>
<feature type="domain" description="Palmitoyltransferase DHHC" evidence="9">
    <location>
        <begin position="121"/>
        <end position="176"/>
    </location>
</feature>
<gene>
    <name evidence="10" type="ORF">LSAT_V11C200058800</name>
</gene>
<name>A0A9R1XR45_LACSA</name>
<dbReference type="Proteomes" id="UP000235145">
    <property type="component" value="Unassembled WGS sequence"/>
</dbReference>
<evidence type="ECO:0000313" key="10">
    <source>
        <dbReference type="EMBL" id="KAJ0222681.1"/>
    </source>
</evidence>
<keyword evidence="11" id="KW-1185">Reference proteome</keyword>
<evidence type="ECO:0000256" key="6">
    <source>
        <dbReference type="ARBA" id="ARBA00023136"/>
    </source>
</evidence>
<dbReference type="Pfam" id="PF01529">
    <property type="entry name" value="DHHC"/>
    <property type="match status" value="1"/>
</dbReference>
<comment type="subcellular location">
    <subcellularLocation>
        <location evidence="1">Endomembrane system</location>
        <topology evidence="1">Multi-pass membrane protein</topology>
    </subcellularLocation>
</comment>
<dbReference type="InterPro" id="IPR001594">
    <property type="entry name" value="Palmitoyltrfase_DHHC"/>
</dbReference>
<evidence type="ECO:0000256" key="7">
    <source>
        <dbReference type="ARBA" id="ARBA00023315"/>
    </source>
</evidence>
<dbReference type="PANTHER" id="PTHR22883">
    <property type="entry name" value="ZINC FINGER DHHC DOMAIN CONTAINING PROTEIN"/>
    <property type="match status" value="1"/>
</dbReference>
<keyword evidence="3 8" id="KW-0808">Transferase</keyword>
<dbReference type="EC" id="2.3.1.225" evidence="8"/>
<accession>A0A9R1XR45</accession>
<dbReference type="GO" id="GO:0019706">
    <property type="term" value="F:protein-cysteine S-palmitoyltransferase activity"/>
    <property type="evidence" value="ECO:0007669"/>
    <property type="project" value="UniProtKB-EC"/>
</dbReference>